<dbReference type="PANTHER" id="PTHR47160:SF8">
    <property type="entry name" value="MULE TRANSPOSASE DOMAIN-CONTAINING PROTEIN"/>
    <property type="match status" value="1"/>
</dbReference>
<feature type="domain" description="MULE transposase" evidence="1">
    <location>
        <begin position="18"/>
        <end position="123"/>
    </location>
</feature>
<dbReference type="RefSeq" id="XP_025413845.1">
    <property type="nucleotide sequence ID" value="XM_025558060.1"/>
</dbReference>
<protein>
    <submittedName>
        <fullName evidence="3">Uncharacterized protein LOC112685981</fullName>
    </submittedName>
</protein>
<name>A0A8B8FU16_9HEMI</name>
<organism evidence="2 3">
    <name type="scientific">Sipha flava</name>
    <name type="common">yellow sugarcane aphid</name>
    <dbReference type="NCBI Taxonomy" id="143950"/>
    <lineage>
        <taxon>Eukaryota</taxon>
        <taxon>Metazoa</taxon>
        <taxon>Ecdysozoa</taxon>
        <taxon>Arthropoda</taxon>
        <taxon>Hexapoda</taxon>
        <taxon>Insecta</taxon>
        <taxon>Pterygota</taxon>
        <taxon>Neoptera</taxon>
        <taxon>Paraneoptera</taxon>
        <taxon>Hemiptera</taxon>
        <taxon>Sternorrhyncha</taxon>
        <taxon>Aphidomorpha</taxon>
        <taxon>Aphidoidea</taxon>
        <taxon>Aphididae</taxon>
        <taxon>Sipha</taxon>
    </lineage>
</organism>
<accession>A0A8B8FU16</accession>
<sequence>MIFTTVQNCIYLRESHFWLADGTFKACPGIFKQIFTIHGSISRGINNNICVPLLYVLMTNQTEDDYKTVLNVFNNFAIEININFENNNELEIITDFEKSSINAINDVFPFVTHSTCFFHFCQNIWRHIQKEGLSTKYMEDPEFNLICRHLPALSFLPVNKVIEGWEIVKLLFSDNEKEQALLEYFENTYIYGKPAMRLRGRKKPQRHPPLFPIDMWSVASRVDENLPRTTNIAESWHGRLNR</sequence>
<dbReference type="AlphaFoldDB" id="A0A8B8FU16"/>
<proteinExistence type="predicted"/>
<dbReference type="OrthoDB" id="6591636at2759"/>
<dbReference type="PANTHER" id="PTHR47160">
    <property type="entry name" value="PUTATIVE-RELATED"/>
    <property type="match status" value="1"/>
</dbReference>
<dbReference type="GeneID" id="112685981"/>
<dbReference type="Proteomes" id="UP000694846">
    <property type="component" value="Unplaced"/>
</dbReference>
<keyword evidence="2" id="KW-1185">Reference proteome</keyword>
<evidence type="ECO:0000313" key="3">
    <source>
        <dbReference type="RefSeq" id="XP_025413845.1"/>
    </source>
</evidence>
<gene>
    <name evidence="3" type="primary">LOC112685981</name>
</gene>
<dbReference type="InterPro" id="IPR018289">
    <property type="entry name" value="MULE_transposase_dom"/>
</dbReference>
<evidence type="ECO:0000259" key="1">
    <source>
        <dbReference type="Pfam" id="PF10551"/>
    </source>
</evidence>
<dbReference type="Pfam" id="PF10551">
    <property type="entry name" value="MULE"/>
    <property type="match status" value="1"/>
</dbReference>
<reference evidence="3" key="1">
    <citation type="submission" date="2025-08" db="UniProtKB">
        <authorList>
            <consortium name="RefSeq"/>
        </authorList>
    </citation>
    <scope>IDENTIFICATION</scope>
    <source>
        <tissue evidence="3">Whole body</tissue>
    </source>
</reference>
<evidence type="ECO:0000313" key="2">
    <source>
        <dbReference type="Proteomes" id="UP000694846"/>
    </source>
</evidence>